<evidence type="ECO:0000259" key="15">
    <source>
        <dbReference type="PROSITE" id="PS50261"/>
    </source>
</evidence>
<feature type="domain" description="Sushi" evidence="16">
    <location>
        <begin position="81"/>
        <end position="138"/>
    </location>
</feature>
<accession>A0A9D4HQ48</accession>
<feature type="transmembrane region" description="Helical" evidence="12">
    <location>
        <begin position="694"/>
        <end position="718"/>
    </location>
</feature>
<feature type="transmembrane region" description="Helical" evidence="12">
    <location>
        <begin position="801"/>
        <end position="820"/>
    </location>
</feature>
<dbReference type="Proteomes" id="UP000828390">
    <property type="component" value="Unassembled WGS sequence"/>
</dbReference>
<protein>
    <submittedName>
        <fullName evidence="17">Uncharacterized protein</fullName>
    </submittedName>
</protein>
<dbReference type="CDD" id="cd00033">
    <property type="entry name" value="CCP"/>
    <property type="match status" value="4"/>
</dbReference>
<feature type="chain" id="PRO_5038439489" evidence="13">
    <location>
        <begin position="27"/>
        <end position="1093"/>
    </location>
</feature>
<feature type="domain" description="Sushi" evidence="16">
    <location>
        <begin position="196"/>
        <end position="253"/>
    </location>
</feature>
<comment type="subcellular location">
    <subcellularLocation>
        <location evidence="1">Cell membrane</location>
        <topology evidence="1">Multi-pass membrane protein</topology>
    </subcellularLocation>
</comment>
<dbReference type="CDD" id="cd15040">
    <property type="entry name" value="7tmB2_Adhesion"/>
    <property type="match status" value="1"/>
</dbReference>
<dbReference type="AlphaFoldDB" id="A0A9D4HQ48"/>
<evidence type="ECO:0000256" key="2">
    <source>
        <dbReference type="ARBA" id="ARBA00007343"/>
    </source>
</evidence>
<comment type="caution">
    <text evidence="17">The sequence shown here is derived from an EMBL/GenBank/DDBJ whole genome shotgun (WGS) entry which is preliminary data.</text>
</comment>
<dbReference type="EMBL" id="JAIWYP010000012">
    <property type="protein sequence ID" value="KAH3725458.1"/>
    <property type="molecule type" value="Genomic_DNA"/>
</dbReference>
<feature type="domain" description="G-protein coupled receptors family 2 profile 2" evidence="15">
    <location>
        <begin position="696"/>
        <end position="936"/>
    </location>
</feature>
<dbReference type="OrthoDB" id="10052455at2759"/>
<keyword evidence="13" id="KW-0732">Signal</keyword>
<feature type="region of interest" description="Disordered" evidence="11">
    <location>
        <begin position="980"/>
        <end position="1017"/>
    </location>
</feature>
<dbReference type="InterPro" id="IPR046338">
    <property type="entry name" value="GAIN_dom_sf"/>
</dbReference>
<evidence type="ECO:0000256" key="3">
    <source>
        <dbReference type="ARBA" id="ARBA00022475"/>
    </source>
</evidence>
<evidence type="ECO:0000256" key="12">
    <source>
        <dbReference type="SAM" id="Phobius"/>
    </source>
</evidence>
<dbReference type="InterPro" id="IPR035976">
    <property type="entry name" value="Sushi/SCR/CCP_sf"/>
</dbReference>
<evidence type="ECO:0000256" key="8">
    <source>
        <dbReference type="ARBA" id="ARBA00023157"/>
    </source>
</evidence>
<feature type="transmembrane region" description="Helical" evidence="12">
    <location>
        <begin position="840"/>
        <end position="863"/>
    </location>
</feature>
<gene>
    <name evidence="17" type="ORF">DPMN_051303</name>
</gene>
<feature type="transmembrane region" description="Helical" evidence="12">
    <location>
        <begin position="769"/>
        <end position="794"/>
    </location>
</feature>
<dbReference type="GO" id="GO:0004930">
    <property type="term" value="F:G protein-coupled receptor activity"/>
    <property type="evidence" value="ECO:0007669"/>
    <property type="project" value="InterPro"/>
</dbReference>
<sequence length="1093" mass="119385">MFLMEIDRIHIVLWWTFLPMLGTSWAQSTACLTLPTVENGNVSVLYNGIVVVKCNLPYIANASIIFCQSDAKWQSVACKLIDCRAPKHIENGKITLVDSANTSYGASASVMCSHGYTPAVVMVTCTANETWEDTECNIIDCGLPGDIENGNITLVNSSSTTFGSHAYVSCELGYAATLPMIKCQARGVWEESTCIVDCGPPAAIANGVIALLDDANTTYGSQANVNCDHEYVTNTSLVECQENGTWSSARCIIVDCGLPGDIENGNITLVNSSSTTFGSHAYVSCELGYAATLSMIKCQAKGVWEESTCIVDCGPPAAIANGVIALLDDANTTYGSQANVNCNHGYVTNTSLVECQEYGTWSSARCIIVVTETDKCLDDDRLTIEESVCVREELKNILLQINAMGDNTTTEQMTEAIGQLANATVSALQTDKEILLVVDIISKSSDILSKQHPNLDGTQAFFRSVSNIVDEQNKVKWMTIRETDSKSGETIMTSIEKMEHTLRRAVDNGNEGFTNVTIVQKNVAIEVKTVQKSDIIYPYPSNAPGSSDDHVWPRTSESQIRLDADALGDHNVIAITVIYKDMSFVLPESLDTNTSGGTSLRHAVNGPILSMSLSNHSAVLNPPVRLTYKHIQTNFTGAKCSYWKFGSGNKTGLWSTDGCWVEESNATFTVCRCNHLTNFAVLMSPFVPAQVTPLALTVVSIAGVALSIACLLLTILTYTCLWRYLRNDRAVLLLNLSVALLIAYGSFLAGVERTENKIVCKAIAALLHYIYLVVFCLMLAEGIDLVITVVFVFATKSRLQLLLTAGWVVPAIIVGISLGITETKGYGNDNFCWLSLTGGLIWAFVGPALLIILINTICLVLVIKKMFHMKAMANKTTEEKIRTSVRSLCVLVPLIGITWILGIFYVNESAYFVQYLFAICNGLQGVFIFVFNCALNSKVRNAITNLNTRRATIYSVSKQSTREARRNKYEIFSSLKNRTQSKASESRSSNHLANGSSREDSTAYTNTQGCSESVSQVEQPMSDYNHYDVIASHDGVNVSQDYVNIPHGEVNASHDYANNSYDCVDAKDTHNIIEPKERRKSIIMKAIESVSNI</sequence>
<dbReference type="GO" id="GO:0007166">
    <property type="term" value="P:cell surface receptor signaling pathway"/>
    <property type="evidence" value="ECO:0007669"/>
    <property type="project" value="InterPro"/>
</dbReference>
<dbReference type="SUPFAM" id="SSF81321">
    <property type="entry name" value="Family A G protein-coupled receptor-like"/>
    <property type="match status" value="1"/>
</dbReference>
<dbReference type="Gene3D" id="2.10.70.10">
    <property type="entry name" value="Complement Module, domain 1"/>
    <property type="match status" value="5"/>
</dbReference>
<organism evidence="17 18">
    <name type="scientific">Dreissena polymorpha</name>
    <name type="common">Zebra mussel</name>
    <name type="synonym">Mytilus polymorpha</name>
    <dbReference type="NCBI Taxonomy" id="45954"/>
    <lineage>
        <taxon>Eukaryota</taxon>
        <taxon>Metazoa</taxon>
        <taxon>Spiralia</taxon>
        <taxon>Lophotrochozoa</taxon>
        <taxon>Mollusca</taxon>
        <taxon>Bivalvia</taxon>
        <taxon>Autobranchia</taxon>
        <taxon>Heteroconchia</taxon>
        <taxon>Euheterodonta</taxon>
        <taxon>Imparidentia</taxon>
        <taxon>Neoheterodontei</taxon>
        <taxon>Myida</taxon>
        <taxon>Dreissenoidea</taxon>
        <taxon>Dreissenidae</taxon>
        <taxon>Dreissena</taxon>
    </lineage>
</organism>
<dbReference type="PROSITE" id="PS50261">
    <property type="entry name" value="G_PROTEIN_RECEP_F2_4"/>
    <property type="match status" value="1"/>
</dbReference>
<dbReference type="InterPro" id="IPR000436">
    <property type="entry name" value="Sushi_SCR_CCP_dom"/>
</dbReference>
<dbReference type="Pfam" id="PF00084">
    <property type="entry name" value="Sushi"/>
    <property type="match status" value="5"/>
</dbReference>
<reference evidence="17" key="1">
    <citation type="journal article" date="2019" name="bioRxiv">
        <title>The Genome of the Zebra Mussel, Dreissena polymorpha: A Resource for Invasive Species Research.</title>
        <authorList>
            <person name="McCartney M.A."/>
            <person name="Auch B."/>
            <person name="Kono T."/>
            <person name="Mallez S."/>
            <person name="Zhang Y."/>
            <person name="Obille A."/>
            <person name="Becker A."/>
            <person name="Abrahante J.E."/>
            <person name="Garbe J."/>
            <person name="Badalamenti J.P."/>
            <person name="Herman A."/>
            <person name="Mangelson H."/>
            <person name="Liachko I."/>
            <person name="Sullivan S."/>
            <person name="Sone E.D."/>
            <person name="Koren S."/>
            <person name="Silverstein K.A.T."/>
            <person name="Beckman K.B."/>
            <person name="Gohl D.M."/>
        </authorList>
    </citation>
    <scope>NUCLEOTIDE SEQUENCE</scope>
    <source>
        <strain evidence="17">Duluth1</strain>
        <tissue evidence="17">Whole animal</tissue>
    </source>
</reference>
<dbReference type="Gene3D" id="1.25.40.610">
    <property type="match status" value="1"/>
</dbReference>
<dbReference type="Pfam" id="PF16489">
    <property type="entry name" value="GAIN"/>
    <property type="match status" value="1"/>
</dbReference>
<evidence type="ECO:0000256" key="9">
    <source>
        <dbReference type="ARBA" id="ARBA00023180"/>
    </source>
</evidence>
<dbReference type="InterPro" id="IPR017981">
    <property type="entry name" value="GPCR_2-like_7TM"/>
</dbReference>
<evidence type="ECO:0000256" key="11">
    <source>
        <dbReference type="SAM" id="MobiDB-lite"/>
    </source>
</evidence>
<dbReference type="FunFam" id="1.20.1070.10:FF:000058">
    <property type="entry name" value="Adhesion G protein-coupled receptor F5"/>
    <property type="match status" value="1"/>
</dbReference>
<feature type="transmembrane region" description="Helical" evidence="12">
    <location>
        <begin position="730"/>
        <end position="749"/>
    </location>
</feature>
<evidence type="ECO:0000256" key="5">
    <source>
        <dbReference type="ARBA" id="ARBA00022737"/>
    </source>
</evidence>
<dbReference type="SMART" id="SM00303">
    <property type="entry name" value="GPS"/>
    <property type="match status" value="1"/>
</dbReference>
<dbReference type="PRINTS" id="PR00249">
    <property type="entry name" value="GPCRSECRETIN"/>
</dbReference>
<dbReference type="SMART" id="SM00032">
    <property type="entry name" value="CCP"/>
    <property type="match status" value="6"/>
</dbReference>
<evidence type="ECO:0000313" key="18">
    <source>
        <dbReference type="Proteomes" id="UP000828390"/>
    </source>
</evidence>
<dbReference type="InterPro" id="IPR032471">
    <property type="entry name" value="AGRL2-4_GAIN_subdom_A"/>
</dbReference>
<keyword evidence="3" id="KW-1003">Cell membrane</keyword>
<evidence type="ECO:0000256" key="7">
    <source>
        <dbReference type="ARBA" id="ARBA00023136"/>
    </source>
</evidence>
<evidence type="ECO:0000313" key="17">
    <source>
        <dbReference type="EMBL" id="KAH3725458.1"/>
    </source>
</evidence>
<comment type="caution">
    <text evidence="10">Lacks conserved residue(s) required for the propagation of feature annotation.</text>
</comment>
<dbReference type="PRINTS" id="PR01694">
    <property type="entry name" value="BAIPRECURSOR"/>
</dbReference>
<dbReference type="InterPro" id="IPR000832">
    <property type="entry name" value="GPCR_2_secretin-like"/>
</dbReference>
<reference evidence="17" key="2">
    <citation type="submission" date="2020-11" db="EMBL/GenBank/DDBJ databases">
        <authorList>
            <person name="McCartney M.A."/>
            <person name="Auch B."/>
            <person name="Kono T."/>
            <person name="Mallez S."/>
            <person name="Becker A."/>
            <person name="Gohl D.M."/>
            <person name="Silverstein K.A.T."/>
            <person name="Koren S."/>
            <person name="Bechman K.B."/>
            <person name="Herman A."/>
            <person name="Abrahante J.E."/>
            <person name="Garbe J."/>
        </authorList>
    </citation>
    <scope>NUCLEOTIDE SEQUENCE</scope>
    <source>
        <strain evidence="17">Duluth1</strain>
        <tissue evidence="17">Whole animal</tissue>
    </source>
</reference>
<keyword evidence="9" id="KW-0325">Glycoprotein</keyword>
<dbReference type="PROSITE" id="PS50221">
    <property type="entry name" value="GAIN_B"/>
    <property type="match status" value="1"/>
</dbReference>
<keyword evidence="10" id="KW-0768">Sushi</keyword>
<dbReference type="Gene3D" id="2.60.220.50">
    <property type="match status" value="1"/>
</dbReference>
<dbReference type="GO" id="GO:0005886">
    <property type="term" value="C:plasma membrane"/>
    <property type="evidence" value="ECO:0007669"/>
    <property type="project" value="UniProtKB-SubCell"/>
</dbReference>
<evidence type="ECO:0000256" key="13">
    <source>
        <dbReference type="SAM" id="SignalP"/>
    </source>
</evidence>
<dbReference type="InterPro" id="IPR008077">
    <property type="entry name" value="GPCR_2_brain_angio_inhib"/>
</dbReference>
<keyword evidence="7 12" id="KW-0472">Membrane</keyword>
<feature type="domain" description="Sushi" evidence="16">
    <location>
        <begin position="311"/>
        <end position="368"/>
    </location>
</feature>
<dbReference type="SUPFAM" id="SSF57535">
    <property type="entry name" value="Complement control module/SCR domain"/>
    <property type="match status" value="6"/>
</dbReference>
<dbReference type="Pfam" id="PF01825">
    <property type="entry name" value="GPS"/>
    <property type="match status" value="1"/>
</dbReference>
<evidence type="ECO:0000256" key="10">
    <source>
        <dbReference type="PROSITE-ProRule" id="PRU00302"/>
    </source>
</evidence>
<dbReference type="Gene3D" id="1.20.1070.10">
    <property type="entry name" value="Rhodopsin 7-helix transmembrane proteins"/>
    <property type="match status" value="1"/>
</dbReference>
<evidence type="ECO:0000259" key="16">
    <source>
        <dbReference type="PROSITE" id="PS50923"/>
    </source>
</evidence>
<feature type="transmembrane region" description="Helical" evidence="12">
    <location>
        <begin position="912"/>
        <end position="935"/>
    </location>
</feature>
<name>A0A9D4HQ48_DREPO</name>
<comment type="similarity">
    <text evidence="2">Belongs to the G-protein coupled receptor 2 family. Adhesion G-protein coupled receptor (ADGR) subfamily.</text>
</comment>
<keyword evidence="5" id="KW-0677">Repeat</keyword>
<feature type="domain" description="Sushi" evidence="16">
    <location>
        <begin position="254"/>
        <end position="309"/>
    </location>
</feature>
<feature type="domain" description="GAIN-B" evidence="14">
    <location>
        <begin position="514"/>
        <end position="689"/>
    </location>
</feature>
<evidence type="ECO:0000259" key="14">
    <source>
        <dbReference type="PROSITE" id="PS50221"/>
    </source>
</evidence>
<dbReference type="InterPro" id="IPR057244">
    <property type="entry name" value="GAIN_B"/>
</dbReference>
<keyword evidence="6 12" id="KW-1133">Transmembrane helix</keyword>
<dbReference type="PROSITE" id="PS50923">
    <property type="entry name" value="SUSHI"/>
    <property type="match status" value="4"/>
</dbReference>
<keyword evidence="18" id="KW-1185">Reference proteome</keyword>
<dbReference type="PANTHER" id="PTHR12011">
    <property type="entry name" value="ADHESION G-PROTEIN COUPLED RECEPTOR"/>
    <property type="match status" value="1"/>
</dbReference>
<keyword evidence="4 12" id="KW-0812">Transmembrane</keyword>
<dbReference type="InterPro" id="IPR000203">
    <property type="entry name" value="GPS"/>
</dbReference>
<dbReference type="Pfam" id="PF00002">
    <property type="entry name" value="7tm_2"/>
    <property type="match status" value="1"/>
</dbReference>
<feature type="transmembrane region" description="Helical" evidence="12">
    <location>
        <begin position="884"/>
        <end position="906"/>
    </location>
</feature>
<evidence type="ECO:0000256" key="6">
    <source>
        <dbReference type="ARBA" id="ARBA00022989"/>
    </source>
</evidence>
<proteinExistence type="inferred from homology"/>
<evidence type="ECO:0000256" key="1">
    <source>
        <dbReference type="ARBA" id="ARBA00004651"/>
    </source>
</evidence>
<keyword evidence="8" id="KW-1015">Disulfide bond</keyword>
<dbReference type="PANTHER" id="PTHR12011:SF347">
    <property type="entry name" value="FI21270P1-RELATED"/>
    <property type="match status" value="1"/>
</dbReference>
<evidence type="ECO:0000256" key="4">
    <source>
        <dbReference type="ARBA" id="ARBA00022692"/>
    </source>
</evidence>
<feature type="signal peptide" evidence="13">
    <location>
        <begin position="1"/>
        <end position="26"/>
    </location>
</feature>